<dbReference type="Proteomes" id="UP000501003">
    <property type="component" value="Chromosome"/>
</dbReference>
<dbReference type="KEGG" id="aqg:HRU87_04165"/>
<sequence length="217" mass="23518">MASACSVSGRSTSEVELIVITKNHPVTLVEQLVDLGHRQFGENRDQEAKPKAFELSASRPDSNPTWHFVGQLQSNKVKSVLQYANVIHSVDRPSLVAELAKQLPKLDRQISGFIELNLTSDPGRGGVLPENLEALASAVLQLENFELLGLMAVAGLGVDPRIDFDRALNSQQILLQVAPQARFLSMGMSEDFEIAIEMGATHIRVGSAITGPRVPTA</sequence>
<comment type="similarity">
    <text evidence="2 4">Belongs to the pyridoxal phosphate-binding protein YggS/PROSC family.</text>
</comment>
<evidence type="ECO:0000313" key="7">
    <source>
        <dbReference type="Proteomes" id="UP000501003"/>
    </source>
</evidence>
<dbReference type="PROSITE" id="PS01211">
    <property type="entry name" value="UPF0001"/>
    <property type="match status" value="1"/>
</dbReference>
<evidence type="ECO:0000256" key="1">
    <source>
        <dbReference type="ARBA" id="ARBA00022898"/>
    </source>
</evidence>
<dbReference type="CDD" id="cd00635">
    <property type="entry name" value="PLPDE_III_YBL036c_like"/>
    <property type="match status" value="1"/>
</dbReference>
<dbReference type="SUPFAM" id="SSF51419">
    <property type="entry name" value="PLP-binding barrel"/>
    <property type="match status" value="1"/>
</dbReference>
<dbReference type="InterPro" id="IPR011078">
    <property type="entry name" value="PyrdxlP_homeostasis"/>
</dbReference>
<dbReference type="GO" id="GO:0030170">
    <property type="term" value="F:pyridoxal phosphate binding"/>
    <property type="evidence" value="ECO:0007669"/>
    <property type="project" value="UniProtKB-UniRule"/>
</dbReference>
<dbReference type="Gene3D" id="3.20.20.10">
    <property type="entry name" value="Alanine racemase"/>
    <property type="match status" value="1"/>
</dbReference>
<dbReference type="NCBIfam" id="TIGR00044">
    <property type="entry name" value="YggS family pyridoxal phosphate-dependent enzyme"/>
    <property type="match status" value="1"/>
</dbReference>
<protein>
    <recommendedName>
        <fullName evidence="2">Pyridoxal phosphate homeostasis protein</fullName>
        <shortName evidence="2">PLP homeostasis protein</shortName>
    </recommendedName>
</protein>
<dbReference type="PANTHER" id="PTHR10146:SF14">
    <property type="entry name" value="PYRIDOXAL PHOSPHATE HOMEOSTASIS PROTEIN"/>
    <property type="match status" value="1"/>
</dbReference>
<dbReference type="InterPro" id="IPR001608">
    <property type="entry name" value="Ala_racemase_N"/>
</dbReference>
<name>A0A7D4UIW5_9MICO</name>
<gene>
    <name evidence="6" type="ORF">HRU87_04165</name>
</gene>
<dbReference type="InterPro" id="IPR029066">
    <property type="entry name" value="PLP-binding_barrel"/>
</dbReference>
<organism evidence="6 7">
    <name type="scientific">Aquiluna borgnonia</name>
    <dbReference type="NCBI Taxonomy" id="2499157"/>
    <lineage>
        <taxon>Bacteria</taxon>
        <taxon>Bacillati</taxon>
        <taxon>Actinomycetota</taxon>
        <taxon>Actinomycetes</taxon>
        <taxon>Micrococcales</taxon>
        <taxon>Microbacteriaceae</taxon>
        <taxon>Luna cluster</taxon>
        <taxon>Luna-1 subcluster</taxon>
        <taxon>Aquiluna</taxon>
    </lineage>
</organism>
<dbReference type="Pfam" id="PF01168">
    <property type="entry name" value="Ala_racemase_N"/>
    <property type="match status" value="1"/>
</dbReference>
<keyword evidence="7" id="KW-1185">Reference proteome</keyword>
<comment type="function">
    <text evidence="2">Pyridoxal 5'-phosphate (PLP)-binding protein, which is involved in PLP homeostasis.</text>
</comment>
<feature type="domain" description="Alanine racemase N-terminal" evidence="5">
    <location>
        <begin position="21"/>
        <end position="212"/>
    </location>
</feature>
<evidence type="ECO:0000259" key="5">
    <source>
        <dbReference type="Pfam" id="PF01168"/>
    </source>
</evidence>
<keyword evidence="1 2" id="KW-0663">Pyridoxal phosphate</keyword>
<evidence type="ECO:0000256" key="2">
    <source>
        <dbReference type="HAMAP-Rule" id="MF_02087"/>
    </source>
</evidence>
<evidence type="ECO:0000256" key="4">
    <source>
        <dbReference type="RuleBase" id="RU004514"/>
    </source>
</evidence>
<comment type="cofactor">
    <cofactor evidence="3">
        <name>pyridoxal 5'-phosphate</name>
        <dbReference type="ChEBI" id="CHEBI:597326"/>
    </cofactor>
</comment>
<dbReference type="HAMAP" id="MF_02087">
    <property type="entry name" value="PLP_homeostasis"/>
    <property type="match status" value="1"/>
</dbReference>
<dbReference type="AlphaFoldDB" id="A0A7D4UIW5"/>
<evidence type="ECO:0000313" key="6">
    <source>
        <dbReference type="EMBL" id="QKJ25960.1"/>
    </source>
</evidence>
<proteinExistence type="inferred from homology"/>
<dbReference type="PANTHER" id="PTHR10146">
    <property type="entry name" value="PROLINE SYNTHETASE CO-TRANSCRIBED BACTERIAL HOMOLOG PROTEIN"/>
    <property type="match status" value="1"/>
</dbReference>
<reference evidence="6 7" key="1">
    <citation type="submission" date="2020-05" db="EMBL/GenBank/DDBJ databases">
        <title>Aquirufa sp. strain 15G-AUS-rot a new Aquirufa species.</title>
        <authorList>
            <person name="Pitt A."/>
            <person name="Hahn M.W."/>
        </authorList>
    </citation>
    <scope>NUCLEOTIDE SEQUENCE [LARGE SCALE GENOMIC DNA]</scope>
    <source>
        <strain evidence="6 7">15G-AUS-rot</strain>
    </source>
</reference>
<feature type="modified residue" description="N6-(pyridoxal phosphate)lysine" evidence="2 3">
    <location>
        <position position="22"/>
    </location>
</feature>
<dbReference type="PIRSF" id="PIRSF004848">
    <property type="entry name" value="YBL036c_PLPDEIII"/>
    <property type="match status" value="1"/>
</dbReference>
<accession>A0A7D4UIW5</accession>
<evidence type="ECO:0000256" key="3">
    <source>
        <dbReference type="PIRSR" id="PIRSR004848-1"/>
    </source>
</evidence>
<dbReference type="EMBL" id="CP054056">
    <property type="protein sequence ID" value="QKJ25960.1"/>
    <property type="molecule type" value="Genomic_DNA"/>
</dbReference>